<dbReference type="Pfam" id="PF13845">
    <property type="entry name" value="Septum_form"/>
    <property type="match status" value="1"/>
</dbReference>
<feature type="domain" description="Septum formation-related" evidence="2">
    <location>
        <begin position="48"/>
        <end position="263"/>
    </location>
</feature>
<dbReference type="InterPro" id="IPR026004">
    <property type="entry name" value="Septum_form"/>
</dbReference>
<accession>A0ABP5BV41</accession>
<reference evidence="4" key="1">
    <citation type="journal article" date="2019" name="Int. J. Syst. Evol. Microbiol.">
        <title>The Global Catalogue of Microorganisms (GCM) 10K type strain sequencing project: providing services to taxonomists for standard genome sequencing and annotation.</title>
        <authorList>
            <consortium name="The Broad Institute Genomics Platform"/>
            <consortium name="The Broad Institute Genome Sequencing Center for Infectious Disease"/>
            <person name="Wu L."/>
            <person name="Ma J."/>
        </authorList>
    </citation>
    <scope>NUCLEOTIDE SEQUENCE [LARGE SCALE GENOMIC DNA]</scope>
    <source>
        <strain evidence="4">JCM 14545</strain>
    </source>
</reference>
<protein>
    <submittedName>
        <fullName evidence="3">Septum formation family protein</fullName>
    </submittedName>
</protein>
<gene>
    <name evidence="3" type="ORF">GCM10009754_22990</name>
</gene>
<feature type="region of interest" description="Disordered" evidence="1">
    <location>
        <begin position="281"/>
        <end position="302"/>
    </location>
</feature>
<dbReference type="EMBL" id="BAAANN010000007">
    <property type="protein sequence ID" value="GAA1953211.1"/>
    <property type="molecule type" value="Genomic_DNA"/>
</dbReference>
<dbReference type="Proteomes" id="UP001501116">
    <property type="component" value="Unassembled WGS sequence"/>
</dbReference>
<organism evidence="3 4">
    <name type="scientific">Amycolatopsis minnesotensis</name>
    <dbReference type="NCBI Taxonomy" id="337894"/>
    <lineage>
        <taxon>Bacteria</taxon>
        <taxon>Bacillati</taxon>
        <taxon>Actinomycetota</taxon>
        <taxon>Actinomycetes</taxon>
        <taxon>Pseudonocardiales</taxon>
        <taxon>Pseudonocardiaceae</taxon>
        <taxon>Amycolatopsis</taxon>
    </lineage>
</organism>
<evidence type="ECO:0000313" key="4">
    <source>
        <dbReference type="Proteomes" id="UP001501116"/>
    </source>
</evidence>
<evidence type="ECO:0000256" key="1">
    <source>
        <dbReference type="SAM" id="MobiDB-lite"/>
    </source>
</evidence>
<evidence type="ECO:0000259" key="2">
    <source>
        <dbReference type="Pfam" id="PF13845"/>
    </source>
</evidence>
<comment type="caution">
    <text evidence="3">The sequence shown here is derived from an EMBL/GenBank/DDBJ whole genome shotgun (WGS) entry which is preliminary data.</text>
</comment>
<proteinExistence type="predicted"/>
<keyword evidence="4" id="KW-1185">Reference proteome</keyword>
<name>A0ABP5BV41_9PSEU</name>
<evidence type="ECO:0000313" key="3">
    <source>
        <dbReference type="EMBL" id="GAA1953211.1"/>
    </source>
</evidence>
<sequence length="302" mass="31752">MGGVFVGAILALALSVTFSWGGDVKGGAGGGKPGDSESARAAFHSPPGSCLLWEQQDAGDIHLVPCPQPHQFEVTGVVDIGDRYPKGAPSPDLTQWRGLAQERCTDGAEKYLGKPLDPYGRLTVSALRPGEDEWNDGARELRCVLQWAGPGGQLQKLSGSAKDEQQANVWDAGTCLALAGKTVGDPIDCAQPHSYEMVGVLDLKTKFKDYPSQADQKAWLDTECSKAVMDYTGGDDYSAQKLILSWDVREQESWTAGSTKVNCKVAAKLPDNTGLAPVTGTIRKAAAPPSKPAAPPSSAGGG</sequence>